<evidence type="ECO:0000256" key="1">
    <source>
        <dbReference type="SAM" id="SignalP"/>
    </source>
</evidence>
<name>A0ABW1VA44_9MICO</name>
<evidence type="ECO:0000259" key="2">
    <source>
        <dbReference type="SMART" id="SM00909"/>
    </source>
</evidence>
<dbReference type="InterPro" id="IPR019606">
    <property type="entry name" value="GerMN"/>
</dbReference>
<dbReference type="Pfam" id="PF25976">
    <property type="entry name" value="LpqB_N"/>
    <property type="match status" value="1"/>
</dbReference>
<dbReference type="PROSITE" id="PS51257">
    <property type="entry name" value="PROKAR_LIPOPROTEIN"/>
    <property type="match status" value="1"/>
</dbReference>
<dbReference type="Pfam" id="PF10646">
    <property type="entry name" value="Germane"/>
    <property type="match status" value="1"/>
</dbReference>
<dbReference type="InterPro" id="IPR059026">
    <property type="entry name" value="LpqB_N"/>
</dbReference>
<keyword evidence="1" id="KW-0732">Signal</keyword>
<dbReference type="RefSeq" id="WP_386726786.1">
    <property type="nucleotide sequence ID" value="NZ_JBHSTP010000001.1"/>
</dbReference>
<feature type="signal peptide" evidence="1">
    <location>
        <begin position="1"/>
        <end position="24"/>
    </location>
</feature>
<gene>
    <name evidence="3" type="ORF">ACFQB0_01735</name>
</gene>
<feature type="domain" description="GerMN" evidence="2">
    <location>
        <begin position="203"/>
        <end position="293"/>
    </location>
</feature>
<proteinExistence type="predicted"/>
<feature type="chain" id="PRO_5045810836" evidence="1">
    <location>
        <begin position="25"/>
        <end position="567"/>
    </location>
</feature>
<organism evidence="3 4">
    <name type="scientific">Luethyella okanaganae</name>
    <dbReference type="NCBI Taxonomy" id="69372"/>
    <lineage>
        <taxon>Bacteria</taxon>
        <taxon>Bacillati</taxon>
        <taxon>Actinomycetota</taxon>
        <taxon>Actinomycetes</taxon>
        <taxon>Micrococcales</taxon>
        <taxon>Microbacteriaceae</taxon>
        <taxon>Luethyella</taxon>
    </lineage>
</organism>
<dbReference type="SMART" id="SM00909">
    <property type="entry name" value="Germane"/>
    <property type="match status" value="1"/>
</dbReference>
<evidence type="ECO:0000313" key="3">
    <source>
        <dbReference type="EMBL" id="MFC6354836.1"/>
    </source>
</evidence>
<dbReference type="Proteomes" id="UP001596306">
    <property type="component" value="Unassembled WGS sequence"/>
</dbReference>
<evidence type="ECO:0000313" key="4">
    <source>
        <dbReference type="Proteomes" id="UP001596306"/>
    </source>
</evidence>
<keyword evidence="4" id="KW-1185">Reference proteome</keyword>
<dbReference type="EMBL" id="JBHSTP010000001">
    <property type="protein sequence ID" value="MFC6354836.1"/>
    <property type="molecule type" value="Genomic_DNA"/>
</dbReference>
<accession>A0ABW1VA44</accession>
<sequence length="567" mass="59947">MTMRRVIRSVAAAAALAVVLVACAGIPRSGTVEVGDVIVSEDNPEIDILSRGPEKDALQEEILRGFVDAAASPQDRYATAREFLTPSFSREWDPDAGVTIDKEASRSYSVTGENSMVLTLTPAADVDAAGVFDVPDSTASVPLGYEFEQVDGQWRIRKAPPGIVLGEPTFGLVFGSYPLYFYDPSFTYLVPEVRWFPRRTSTPTQIVKELLKGPSTWLKGAVVSAFLDGTKLSSDSVQVVARNAQVDLNGEALQTELINLQRMQLQLSASLSSVSAISDVTISTDQIDQQIPKITVNPPIKDPHVDSRSLVLRDGQFGFLAPTANTVAPIVGLSDAIVAIEPSAVTLGSRQASAAALGQDGVYSVRAGSGAQLVDLRRGLIQPAIDDFGYVWSVPADAPGELFVYAQDGTATHVETHWPDATRIISLDVSRDGTRVVALYQAGDTTRFVAAAVLRGDGEKRNAPQSLGGSVTLATGAGVPSDAAWVDELTVASLTALPSGETQVTTQQLGGLSASIEGTPGGVTIAGGNSVRELRILTRTGELELRRGGGWQERINGVSMLGTQQGS</sequence>
<comment type="caution">
    <text evidence="3">The sequence shown here is derived from an EMBL/GenBank/DDBJ whole genome shotgun (WGS) entry which is preliminary data.</text>
</comment>
<protein>
    <submittedName>
        <fullName evidence="3">GerMN domain-containing protein</fullName>
    </submittedName>
</protein>
<reference evidence="4" key="1">
    <citation type="journal article" date="2019" name="Int. J. Syst. Evol. Microbiol.">
        <title>The Global Catalogue of Microorganisms (GCM) 10K type strain sequencing project: providing services to taxonomists for standard genome sequencing and annotation.</title>
        <authorList>
            <consortium name="The Broad Institute Genomics Platform"/>
            <consortium name="The Broad Institute Genome Sequencing Center for Infectious Disease"/>
            <person name="Wu L."/>
            <person name="Ma J."/>
        </authorList>
    </citation>
    <scope>NUCLEOTIDE SEQUENCE [LARGE SCALE GENOMIC DNA]</scope>
    <source>
        <strain evidence="4">CCUG 43304</strain>
    </source>
</reference>